<comment type="caution">
    <text evidence="2">The sequence shown here is derived from an EMBL/GenBank/DDBJ whole genome shotgun (WGS) entry which is preliminary data.</text>
</comment>
<dbReference type="RefSeq" id="XP_636591.1">
    <property type="nucleotide sequence ID" value="XM_631499.1"/>
</dbReference>
<dbReference type="InParanoid" id="Q54IJ5"/>
<protein>
    <submittedName>
        <fullName evidence="2">Uncharacterized protein</fullName>
    </submittedName>
</protein>
<keyword evidence="1" id="KW-0472">Membrane</keyword>
<dbReference type="HOGENOM" id="CLU_1356856_0_0_1"/>
<sequence length="202" mass="23909">MGVGDNENPIVSFKFIVTSLLTKLIGRYFKEFGYTEFIYYSIFFFGQKIKYFQRDPDEKPSILKMILPLIFMILNVIFAVYYFNEDCKEIISKNNDPNLFIGLILLKYLFHNNNITHVMIHITDIYLNAIKFIEIIKLMIKEIILNYYAKMNKQLTKKPFENLDGAGGDDSGEDDYFEEIMCVNKGEKEEYYESRKLKQKIN</sequence>
<dbReference type="GeneID" id="8626765"/>
<evidence type="ECO:0000313" key="3">
    <source>
        <dbReference type="Proteomes" id="UP000002195"/>
    </source>
</evidence>
<keyword evidence="3" id="KW-1185">Reference proteome</keyword>
<proteinExistence type="predicted"/>
<accession>Q54IJ5</accession>
<dbReference type="Proteomes" id="UP000002195">
    <property type="component" value="Unassembled WGS sequence"/>
</dbReference>
<dbReference type="VEuPathDB" id="AmoebaDB:DDB_G0288713"/>
<dbReference type="AlphaFoldDB" id="Q54IJ5"/>
<gene>
    <name evidence="2" type="ORF">DDB_G0288713</name>
</gene>
<organism evidence="2 3">
    <name type="scientific">Dictyostelium discoideum</name>
    <name type="common">Social amoeba</name>
    <dbReference type="NCBI Taxonomy" id="44689"/>
    <lineage>
        <taxon>Eukaryota</taxon>
        <taxon>Amoebozoa</taxon>
        <taxon>Evosea</taxon>
        <taxon>Eumycetozoa</taxon>
        <taxon>Dictyostelia</taxon>
        <taxon>Dictyosteliales</taxon>
        <taxon>Dictyosteliaceae</taxon>
        <taxon>Dictyostelium</taxon>
    </lineage>
</organism>
<evidence type="ECO:0000313" key="2">
    <source>
        <dbReference type="EMBL" id="EAL63088.1"/>
    </source>
</evidence>
<evidence type="ECO:0000256" key="1">
    <source>
        <dbReference type="SAM" id="Phobius"/>
    </source>
</evidence>
<dbReference type="dictyBase" id="DDB_G0288713"/>
<name>Q54IJ5_DICDI</name>
<feature type="transmembrane region" description="Helical" evidence="1">
    <location>
        <begin position="65"/>
        <end position="83"/>
    </location>
</feature>
<dbReference type="PaxDb" id="44689-DDB0188067"/>
<dbReference type="KEGG" id="ddi:DDB_G0288713"/>
<keyword evidence="1" id="KW-0812">Transmembrane</keyword>
<keyword evidence="1" id="KW-1133">Transmembrane helix</keyword>
<reference evidence="2 3" key="1">
    <citation type="journal article" date="2005" name="Nature">
        <title>The genome of the social amoeba Dictyostelium discoideum.</title>
        <authorList>
            <consortium name="The Dictyostelium discoideum Sequencing Consortium"/>
            <person name="Eichinger L."/>
            <person name="Pachebat J.A."/>
            <person name="Glockner G."/>
            <person name="Rajandream M.A."/>
            <person name="Sucgang R."/>
            <person name="Berriman M."/>
            <person name="Song J."/>
            <person name="Olsen R."/>
            <person name="Szafranski K."/>
            <person name="Xu Q."/>
            <person name="Tunggal B."/>
            <person name="Kummerfeld S."/>
            <person name="Madera M."/>
            <person name="Konfortov B.A."/>
            <person name="Rivero F."/>
            <person name="Bankier A.T."/>
            <person name="Lehmann R."/>
            <person name="Hamlin N."/>
            <person name="Davies R."/>
            <person name="Gaudet P."/>
            <person name="Fey P."/>
            <person name="Pilcher K."/>
            <person name="Chen G."/>
            <person name="Saunders D."/>
            <person name="Sodergren E."/>
            <person name="Davis P."/>
            <person name="Kerhornou A."/>
            <person name="Nie X."/>
            <person name="Hall N."/>
            <person name="Anjard C."/>
            <person name="Hemphill L."/>
            <person name="Bason N."/>
            <person name="Farbrother P."/>
            <person name="Desany B."/>
            <person name="Just E."/>
            <person name="Morio T."/>
            <person name="Rost R."/>
            <person name="Churcher C."/>
            <person name="Cooper J."/>
            <person name="Haydock S."/>
            <person name="van Driessche N."/>
            <person name="Cronin A."/>
            <person name="Goodhead I."/>
            <person name="Muzny D."/>
            <person name="Mourier T."/>
            <person name="Pain A."/>
            <person name="Lu M."/>
            <person name="Harper D."/>
            <person name="Lindsay R."/>
            <person name="Hauser H."/>
            <person name="James K."/>
            <person name="Quiles M."/>
            <person name="Madan Babu M."/>
            <person name="Saito T."/>
            <person name="Buchrieser C."/>
            <person name="Wardroper A."/>
            <person name="Felder M."/>
            <person name="Thangavelu M."/>
            <person name="Johnson D."/>
            <person name="Knights A."/>
            <person name="Loulseged H."/>
            <person name="Mungall K."/>
            <person name="Oliver K."/>
            <person name="Price C."/>
            <person name="Quail M.A."/>
            <person name="Urushihara H."/>
            <person name="Hernandez J."/>
            <person name="Rabbinowitsch E."/>
            <person name="Steffen D."/>
            <person name="Sanders M."/>
            <person name="Ma J."/>
            <person name="Kohara Y."/>
            <person name="Sharp S."/>
            <person name="Simmonds M."/>
            <person name="Spiegler S."/>
            <person name="Tivey A."/>
            <person name="Sugano S."/>
            <person name="White B."/>
            <person name="Walker D."/>
            <person name="Woodward J."/>
            <person name="Winckler T."/>
            <person name="Tanaka Y."/>
            <person name="Shaulsky G."/>
            <person name="Schleicher M."/>
            <person name="Weinstock G."/>
            <person name="Rosenthal A."/>
            <person name="Cox E.C."/>
            <person name="Chisholm R.L."/>
            <person name="Gibbs R."/>
            <person name="Loomis W.F."/>
            <person name="Platzer M."/>
            <person name="Kay R.R."/>
            <person name="Williams J."/>
            <person name="Dear P.H."/>
            <person name="Noegel A.A."/>
            <person name="Barrell B."/>
            <person name="Kuspa A."/>
        </authorList>
    </citation>
    <scope>NUCLEOTIDE SEQUENCE [LARGE SCALE GENOMIC DNA]</scope>
    <source>
        <strain evidence="2 3">AX4</strain>
    </source>
</reference>
<dbReference type="EMBL" id="AAFI02000120">
    <property type="protein sequence ID" value="EAL63088.1"/>
    <property type="molecule type" value="Genomic_DNA"/>
</dbReference>